<comment type="caution">
    <text evidence="9">The sequence shown here is derived from an EMBL/GenBank/DDBJ whole genome shotgun (WGS) entry which is preliminary data.</text>
</comment>
<accession>A0A1V6PCV5</accession>
<dbReference type="InterPro" id="IPR043573">
    <property type="entry name" value="Fig4-like"/>
</dbReference>
<dbReference type="OrthoDB" id="405996at2759"/>
<dbReference type="EC" id="3.1.3.8" evidence="3"/>
<dbReference type="GO" id="GO:0016158">
    <property type="term" value="F:inositol hexakisphosphate 3-phosphatase activity"/>
    <property type="evidence" value="ECO:0007669"/>
    <property type="project" value="UniProtKB-EC"/>
</dbReference>
<keyword evidence="10" id="KW-1185">Reference proteome</keyword>
<comment type="subcellular location">
    <subcellularLocation>
        <location evidence="1">Endomembrane system</location>
    </subcellularLocation>
</comment>
<dbReference type="PANTHER" id="PTHR45738:SF5">
    <property type="entry name" value="POLYPHOSPHOINOSITIDE PHOSPHATASE"/>
    <property type="match status" value="1"/>
</dbReference>
<keyword evidence="4" id="KW-0378">Hydrolase</keyword>
<dbReference type="InterPro" id="IPR029033">
    <property type="entry name" value="His_PPase_superfam"/>
</dbReference>
<dbReference type="EMBL" id="MDYL01000009">
    <property type="protein sequence ID" value="OQD74841.1"/>
    <property type="molecule type" value="Genomic_DNA"/>
</dbReference>
<dbReference type="CDD" id="cd07061">
    <property type="entry name" value="HP_HAP_like"/>
    <property type="match status" value="1"/>
</dbReference>
<dbReference type="InterPro" id="IPR033379">
    <property type="entry name" value="Acid_Pase_AS"/>
</dbReference>
<feature type="region of interest" description="Disordered" evidence="6">
    <location>
        <begin position="573"/>
        <end position="606"/>
    </location>
</feature>
<evidence type="ECO:0000256" key="7">
    <source>
        <dbReference type="SAM" id="SignalP"/>
    </source>
</evidence>
<name>A0A1V6PCV5_PENDC</name>
<dbReference type="GO" id="GO:0046856">
    <property type="term" value="P:phosphatidylinositol dephosphorylation"/>
    <property type="evidence" value="ECO:0007669"/>
    <property type="project" value="InterPro"/>
</dbReference>
<dbReference type="PROSITE" id="PS00616">
    <property type="entry name" value="HIS_ACID_PHOSPHAT_1"/>
    <property type="match status" value="1"/>
</dbReference>
<feature type="region of interest" description="Disordered" evidence="6">
    <location>
        <begin position="510"/>
        <end position="560"/>
    </location>
</feature>
<evidence type="ECO:0000256" key="6">
    <source>
        <dbReference type="SAM" id="MobiDB-lite"/>
    </source>
</evidence>
<feature type="region of interest" description="Disordered" evidence="6">
    <location>
        <begin position="1278"/>
        <end position="1330"/>
    </location>
</feature>
<gene>
    <name evidence="9" type="ORF">PENDEC_c009G06137</name>
</gene>
<evidence type="ECO:0000256" key="4">
    <source>
        <dbReference type="ARBA" id="ARBA00022801"/>
    </source>
</evidence>
<sequence length="1490" mass="167919">MGFAGKIATLLGTAAVAAASYNNRPDYARRFTFAAPYDQSFLEGYSILKNIGGLGPYSNRMSYGIGRDPPESCAVDQVIMIRRHGERYPQGSDSVDIEAALKKLYSSDVENWKGDLTFLNWWQYYVDSEGLYGLETDSGPYNGLLTTYKHGAEYRVRYGHLWDQNPNKTVPMWTSDFERVVQTARKFGEGFFGWNYTDSVALNVIPESEEMGANSLTPQCPGDHDTQKCDNLSQDLPAFRVAAERFNRQNPGLNMNSTDVFQLMFMSVFELNVRGYSDWTNAFTLDEWKWFGYTQDLQFYYCAGPGDPYYKAVGSVYANASLTLLNQGPEKAGPIYFNFAHDTNITPILAALGIASPSEDLPLDKIPFPSSYEIGNIMPMGGHLTLERMSCNATAATEKGTYVRVVLNEAVVPFTSCQDGPGFSCSLANYTDMVSKVLPDFASECKINSTVPQYLSFWWDYNTTSTQKQVNPSDVTDVGKALTTTLLISSNTLQGLSSPSMESFDDVTLMGTVSDPSRFDEPPPSSNDAMTRKPSAGQSTELSTQASNPSNPGRASQGSTEIAHDTALASVFSPEEDDEEPHVATSFERESSPVSARKHRSGLDTEDEGVNRMHKFTLYETATRFYMVGINLAETRFRILKIDRTSDSGELSITEDDMIYTKREMVHLLDAIDDGNKSSGGLKLKCSAWALLGFIRFTGAYYMLLATKRSQVAMLGGHNIYQIDGTELIPLTTADSTRVKSEKQSEEERYKAILNNLDLTRSFYFSYSYDITRTLQHNICRERKAHQDGGHRHQLADYNTMFVWNNHLLAPALGALKNPFEWCLPIIHGYVDQSKISVFGRVVYICIIARRSRFFAGARFLKRGANDLGYVANDVESEQIVCEQTTTSFHSAGPKMYANPNYTSYVQHRGSIPLYWTQESTGVSPKPGIELNLVDPFYSAAALHFDNLFERYGTPIYILNLVKSRERTPRESKLLKEFTNAIDYLNQFLPSDKKLIYKAWDMSRASKGRDQDDVIVTLERIAGDIIPNTGFFKNGQDIESGLQLQNGVARTNCIDCLDRTNAAQFVIGKRALGHQLHALGVIEGMTVEYDTDAVNLFNDMWQDHGDTIAIQYGGSHLVNTMATYRKINQWSSHSRDMVESFKRYYNNSFLDAQRQEAYNLFLGNYIFTQGAPMLWDLSTDYYLHHTDPRSHLQKKKPHYIHWYTPGNLKEREVASLPIIPKEPLSHFDDYWLEYYRPLALSTLSKIFSYKMKSAIPYLPFRPGQVPPDLSPFVRRISPDQMQRHQPPQRSVKIQEPPDHRVRYAPSTPTIPEIPSNWSHQPPSSSKQAPSSGIIKEPAFGLYHGSHIPPINAASSSSTPSKAQIAQWTLGHLVTDSLNPSVTANEAEEYEMYINHPLKVPLVVTSEDEITAAALREHGLSEDMVIYANNCNVEEAVLEARTEGNIADYVEFLKVSEEGLTVVSEDYEKKRYKRYRQWLRGKSLFKQRFDV</sequence>
<keyword evidence="5" id="KW-0472">Membrane</keyword>
<feature type="compositionally biased region" description="Low complexity" evidence="6">
    <location>
        <begin position="1318"/>
        <end position="1330"/>
    </location>
</feature>
<dbReference type="GO" id="GO:0012505">
    <property type="term" value="C:endomembrane system"/>
    <property type="evidence" value="ECO:0007669"/>
    <property type="project" value="UniProtKB-SubCell"/>
</dbReference>
<feature type="domain" description="SAC" evidence="8">
    <location>
        <begin position="754"/>
        <end position="1114"/>
    </location>
</feature>
<dbReference type="InterPro" id="IPR002013">
    <property type="entry name" value="SAC_dom"/>
</dbReference>
<keyword evidence="7" id="KW-0732">Signal</keyword>
<evidence type="ECO:0000313" key="10">
    <source>
        <dbReference type="Proteomes" id="UP000191522"/>
    </source>
</evidence>
<feature type="compositionally biased region" description="Polar residues" evidence="6">
    <location>
        <begin position="536"/>
        <end position="560"/>
    </location>
</feature>
<feature type="chain" id="PRO_5012257918" description="3-phytase" evidence="7">
    <location>
        <begin position="20"/>
        <end position="1490"/>
    </location>
</feature>
<dbReference type="Pfam" id="PF00328">
    <property type="entry name" value="His_Phos_2"/>
    <property type="match status" value="1"/>
</dbReference>
<feature type="signal peptide" evidence="7">
    <location>
        <begin position="1"/>
        <end position="19"/>
    </location>
</feature>
<dbReference type="PROSITE" id="PS00778">
    <property type="entry name" value="HIS_ACID_PHOSPHAT_2"/>
    <property type="match status" value="1"/>
</dbReference>
<proteinExistence type="inferred from homology"/>
<evidence type="ECO:0000256" key="5">
    <source>
        <dbReference type="ARBA" id="ARBA00023136"/>
    </source>
</evidence>
<comment type="similarity">
    <text evidence="2">Belongs to the histidine acid phosphatase family.</text>
</comment>
<evidence type="ECO:0000256" key="2">
    <source>
        <dbReference type="ARBA" id="ARBA00005375"/>
    </source>
</evidence>
<evidence type="ECO:0000256" key="1">
    <source>
        <dbReference type="ARBA" id="ARBA00004308"/>
    </source>
</evidence>
<evidence type="ECO:0000259" key="8">
    <source>
        <dbReference type="PROSITE" id="PS50275"/>
    </source>
</evidence>
<dbReference type="InterPro" id="IPR000560">
    <property type="entry name" value="His_Pase_clade-2"/>
</dbReference>
<dbReference type="PROSITE" id="PS50275">
    <property type="entry name" value="SAC"/>
    <property type="match status" value="1"/>
</dbReference>
<dbReference type="Gene3D" id="3.40.50.1240">
    <property type="entry name" value="Phosphoglycerate mutase-like"/>
    <property type="match status" value="3"/>
</dbReference>
<evidence type="ECO:0000256" key="3">
    <source>
        <dbReference type="ARBA" id="ARBA00012632"/>
    </source>
</evidence>
<protein>
    <recommendedName>
        <fullName evidence="3">3-phytase</fullName>
        <ecNumber evidence="3">3.1.3.8</ecNumber>
    </recommendedName>
</protein>
<feature type="compositionally biased region" description="Polar residues" evidence="6">
    <location>
        <begin position="1279"/>
        <end position="1288"/>
    </location>
</feature>
<dbReference type="STRING" id="69771.A0A1V6PCV5"/>
<dbReference type="Pfam" id="PF02383">
    <property type="entry name" value="Syja_N"/>
    <property type="match status" value="1"/>
</dbReference>
<dbReference type="GO" id="GO:0043813">
    <property type="term" value="F:phosphatidylinositol-3,5-bisphosphate 5-phosphatase activity"/>
    <property type="evidence" value="ECO:0007669"/>
    <property type="project" value="InterPro"/>
</dbReference>
<dbReference type="Proteomes" id="UP000191522">
    <property type="component" value="Unassembled WGS sequence"/>
</dbReference>
<evidence type="ECO:0000313" key="9">
    <source>
        <dbReference type="EMBL" id="OQD74841.1"/>
    </source>
</evidence>
<organism evidence="9 10">
    <name type="scientific">Penicillium decumbens</name>
    <dbReference type="NCBI Taxonomy" id="69771"/>
    <lineage>
        <taxon>Eukaryota</taxon>
        <taxon>Fungi</taxon>
        <taxon>Dikarya</taxon>
        <taxon>Ascomycota</taxon>
        <taxon>Pezizomycotina</taxon>
        <taxon>Eurotiomycetes</taxon>
        <taxon>Eurotiomycetidae</taxon>
        <taxon>Eurotiales</taxon>
        <taxon>Aspergillaceae</taxon>
        <taxon>Penicillium</taxon>
    </lineage>
</organism>
<dbReference type="SUPFAM" id="SSF53254">
    <property type="entry name" value="Phosphoglycerate mutase-like"/>
    <property type="match status" value="1"/>
</dbReference>
<reference evidence="10" key="1">
    <citation type="journal article" date="2017" name="Nat. Microbiol.">
        <title>Global analysis of biosynthetic gene clusters reveals vast potential of secondary metabolite production in Penicillium species.</title>
        <authorList>
            <person name="Nielsen J.C."/>
            <person name="Grijseels S."/>
            <person name="Prigent S."/>
            <person name="Ji B."/>
            <person name="Dainat J."/>
            <person name="Nielsen K.F."/>
            <person name="Frisvad J.C."/>
            <person name="Workman M."/>
            <person name="Nielsen J."/>
        </authorList>
    </citation>
    <scope>NUCLEOTIDE SEQUENCE [LARGE SCALE GENOMIC DNA]</scope>
    <source>
        <strain evidence="10">IBT 11843</strain>
    </source>
</reference>
<dbReference type="PANTHER" id="PTHR45738">
    <property type="entry name" value="POLYPHOSPHOINOSITIDE PHOSPHATASE"/>
    <property type="match status" value="1"/>
</dbReference>